<dbReference type="InterPro" id="IPR001789">
    <property type="entry name" value="Sig_transdc_resp-reg_receiver"/>
</dbReference>
<dbReference type="Gene3D" id="3.40.50.2300">
    <property type="match status" value="1"/>
</dbReference>
<keyword evidence="5" id="KW-1185">Reference proteome</keyword>
<organism evidence="4 5">
    <name type="scientific">Nocardioides aromaticivorans</name>
    <dbReference type="NCBI Taxonomy" id="200618"/>
    <lineage>
        <taxon>Bacteria</taxon>
        <taxon>Bacillati</taxon>
        <taxon>Actinomycetota</taxon>
        <taxon>Actinomycetes</taxon>
        <taxon>Propionibacteriales</taxon>
        <taxon>Nocardioidaceae</taxon>
        <taxon>Nocardioides</taxon>
    </lineage>
</organism>
<reference evidence="4 5" key="1">
    <citation type="submission" date="2017-06" db="EMBL/GenBank/DDBJ databases">
        <title>Complete Genome Sequence of the Soil Carbazole-Degrading Bacterium Nocardioides aromaticivorans IC177.</title>
        <authorList>
            <person name="Vejarano F."/>
            <person name="Suzuki-Minakuchi C."/>
            <person name="Ohtsubo Y."/>
            <person name="Tsuda M."/>
            <person name="Okada K."/>
            <person name="Nojiri H."/>
        </authorList>
    </citation>
    <scope>NUCLEOTIDE SEQUENCE [LARGE SCALE GENOMIC DNA]</scope>
    <source>
        <strain evidence="4 5">IC177</strain>
    </source>
</reference>
<evidence type="ECO:0000256" key="1">
    <source>
        <dbReference type="ARBA" id="ARBA00023125"/>
    </source>
</evidence>
<evidence type="ECO:0000259" key="3">
    <source>
        <dbReference type="PROSITE" id="PS50110"/>
    </source>
</evidence>
<dbReference type="PANTHER" id="PTHR43214">
    <property type="entry name" value="TWO-COMPONENT RESPONSE REGULATOR"/>
    <property type="match status" value="1"/>
</dbReference>
<dbReference type="InterPro" id="IPR000792">
    <property type="entry name" value="Tscrpt_reg_LuxR_C"/>
</dbReference>
<evidence type="ECO:0000313" key="4">
    <source>
        <dbReference type="EMBL" id="QSR28379.1"/>
    </source>
</evidence>
<sequence length="231" mass="24075">MTDLGIPPGSGPERPHTVPMGPFIRVGAIDNHPVVLAGVGAALTQTAPDLHLVAIADSVDALLEAAPEGLDVVLLDLHMPEQPPAEEAVARLTALGIVVLLFTAEEKPVPVRRAIAAGAAGLVLKVDPAERIAQSIRDALAGELACSGQVAAALLTDASLATRLSERQIEILRAVSTGLPYRLVARQLGISEVTVREHLSRAARAYREGGVDIGNVHGLISRARADGHLDE</sequence>
<feature type="domain" description="Response regulatory" evidence="3">
    <location>
        <begin position="25"/>
        <end position="140"/>
    </location>
</feature>
<keyword evidence="2" id="KW-0597">Phosphoprotein</keyword>
<dbReference type="InterPro" id="IPR039420">
    <property type="entry name" value="WalR-like"/>
</dbReference>
<evidence type="ECO:0000313" key="5">
    <source>
        <dbReference type="Proteomes" id="UP000662818"/>
    </source>
</evidence>
<dbReference type="Proteomes" id="UP000662818">
    <property type="component" value="Chromosome"/>
</dbReference>
<dbReference type="SMART" id="SM00448">
    <property type="entry name" value="REC"/>
    <property type="match status" value="1"/>
</dbReference>
<dbReference type="InterPro" id="IPR016032">
    <property type="entry name" value="Sig_transdc_resp-reg_C-effctor"/>
</dbReference>
<protein>
    <recommendedName>
        <fullName evidence="3">Response regulatory domain-containing protein</fullName>
    </recommendedName>
</protein>
<gene>
    <name evidence="4" type="ORF">CFH99_22400</name>
</gene>
<accession>A0ABX7PQV2</accession>
<dbReference type="SUPFAM" id="SSF52172">
    <property type="entry name" value="CheY-like"/>
    <property type="match status" value="1"/>
</dbReference>
<name>A0ABX7PQV2_9ACTN</name>
<dbReference type="EMBL" id="CP022295">
    <property type="protein sequence ID" value="QSR28379.1"/>
    <property type="molecule type" value="Genomic_DNA"/>
</dbReference>
<dbReference type="Pfam" id="PF00196">
    <property type="entry name" value="GerE"/>
    <property type="match status" value="1"/>
</dbReference>
<feature type="modified residue" description="4-aspartylphosphate" evidence="2">
    <location>
        <position position="76"/>
    </location>
</feature>
<proteinExistence type="predicted"/>
<dbReference type="Pfam" id="PF00072">
    <property type="entry name" value="Response_reg"/>
    <property type="match status" value="1"/>
</dbReference>
<evidence type="ECO:0000256" key="2">
    <source>
        <dbReference type="PROSITE-ProRule" id="PRU00169"/>
    </source>
</evidence>
<dbReference type="SUPFAM" id="SSF46894">
    <property type="entry name" value="C-terminal effector domain of the bipartite response regulators"/>
    <property type="match status" value="1"/>
</dbReference>
<dbReference type="PRINTS" id="PR00038">
    <property type="entry name" value="HTHLUXR"/>
</dbReference>
<keyword evidence="1" id="KW-0238">DNA-binding</keyword>
<dbReference type="InterPro" id="IPR011006">
    <property type="entry name" value="CheY-like_superfamily"/>
</dbReference>
<dbReference type="PROSITE" id="PS50110">
    <property type="entry name" value="RESPONSE_REGULATORY"/>
    <property type="match status" value="1"/>
</dbReference>
<dbReference type="SMART" id="SM00421">
    <property type="entry name" value="HTH_LUXR"/>
    <property type="match status" value="1"/>
</dbReference>